<proteinExistence type="predicted"/>
<feature type="region of interest" description="Disordered" evidence="1">
    <location>
        <begin position="1"/>
        <end position="25"/>
    </location>
</feature>
<keyword evidence="2" id="KW-0812">Transmembrane</keyword>
<gene>
    <name evidence="4" type="ORF">PHYSODRAFT_247224</name>
</gene>
<dbReference type="InParanoid" id="G5AGV7"/>
<dbReference type="Pfam" id="PF13961">
    <property type="entry name" value="DUF4219"/>
    <property type="match status" value="1"/>
</dbReference>
<dbReference type="Proteomes" id="UP000002640">
    <property type="component" value="Unassembled WGS sequence"/>
</dbReference>
<dbReference type="AlphaFoldDB" id="G5AGV7"/>
<name>G5AGV7_PHYSP</name>
<dbReference type="RefSeq" id="XP_009539308.1">
    <property type="nucleotide sequence ID" value="XM_009541013.1"/>
</dbReference>
<evidence type="ECO:0000313" key="5">
    <source>
        <dbReference type="Proteomes" id="UP000002640"/>
    </source>
</evidence>
<dbReference type="OMA" id="AHATWAS"/>
<feature type="transmembrane region" description="Helical" evidence="2">
    <location>
        <begin position="97"/>
        <end position="114"/>
    </location>
</feature>
<reference evidence="4 5" key="1">
    <citation type="journal article" date="2006" name="Science">
        <title>Phytophthora genome sequences uncover evolutionary origins and mechanisms of pathogenesis.</title>
        <authorList>
            <person name="Tyler B.M."/>
            <person name="Tripathy S."/>
            <person name="Zhang X."/>
            <person name="Dehal P."/>
            <person name="Jiang R.H."/>
            <person name="Aerts A."/>
            <person name="Arredondo F.D."/>
            <person name="Baxter L."/>
            <person name="Bensasson D."/>
            <person name="Beynon J.L."/>
            <person name="Chapman J."/>
            <person name="Damasceno C.M."/>
            <person name="Dorrance A.E."/>
            <person name="Dou D."/>
            <person name="Dickerman A.W."/>
            <person name="Dubchak I.L."/>
            <person name="Garbelotto M."/>
            <person name="Gijzen M."/>
            <person name="Gordon S.G."/>
            <person name="Govers F."/>
            <person name="Grunwald N.J."/>
            <person name="Huang W."/>
            <person name="Ivors K.L."/>
            <person name="Jones R.W."/>
            <person name="Kamoun S."/>
            <person name="Krampis K."/>
            <person name="Lamour K.H."/>
            <person name="Lee M.K."/>
            <person name="McDonald W.H."/>
            <person name="Medina M."/>
            <person name="Meijer H.J."/>
            <person name="Nordberg E.K."/>
            <person name="Maclean D.J."/>
            <person name="Ospina-Giraldo M.D."/>
            <person name="Morris P.F."/>
            <person name="Phuntumart V."/>
            <person name="Putnam N.H."/>
            <person name="Rash S."/>
            <person name="Rose J.K."/>
            <person name="Sakihama Y."/>
            <person name="Salamov A.A."/>
            <person name="Savidor A."/>
            <person name="Scheuring C.F."/>
            <person name="Smith B.M."/>
            <person name="Sobral B.W."/>
            <person name="Terry A."/>
            <person name="Torto-Alalibo T.A."/>
            <person name="Win J."/>
            <person name="Xu Z."/>
            <person name="Zhang H."/>
            <person name="Grigoriev I.V."/>
            <person name="Rokhsar D.S."/>
            <person name="Boore J.L."/>
        </authorList>
    </citation>
    <scope>NUCLEOTIDE SEQUENCE [LARGE SCALE GENOMIC DNA]</scope>
    <source>
        <strain evidence="4 5">P6497</strain>
    </source>
</reference>
<dbReference type="SMR" id="G5AGV7"/>
<sequence length="164" mass="18767">MKTMSTSADTKKKDTKDEKKAAHPPFDGKDFEVWFERMKLKLERIGVWKYCEKDIEELEESKQDEHDKWKKDSARVKELLYDGMTDKIMKTVKFEPTAFRVVVVVLIVAVVVAVEDVAEGIVLVVVVAEEAAKELDVVTEDKVPVEEGAFIVESNRTKCWTART</sequence>
<dbReference type="EMBL" id="JH159168">
    <property type="protein sequence ID" value="EGZ05150.1"/>
    <property type="molecule type" value="Genomic_DNA"/>
</dbReference>
<keyword evidence="2" id="KW-0472">Membrane</keyword>
<evidence type="ECO:0000256" key="1">
    <source>
        <dbReference type="SAM" id="MobiDB-lite"/>
    </source>
</evidence>
<keyword evidence="5" id="KW-1185">Reference proteome</keyword>
<feature type="compositionally biased region" description="Basic and acidic residues" evidence="1">
    <location>
        <begin position="9"/>
        <end position="25"/>
    </location>
</feature>
<keyword evidence="2" id="KW-1133">Transmembrane helix</keyword>
<dbReference type="GeneID" id="20637694"/>
<evidence type="ECO:0000313" key="4">
    <source>
        <dbReference type="EMBL" id="EGZ05150.1"/>
    </source>
</evidence>
<evidence type="ECO:0000259" key="3">
    <source>
        <dbReference type="Pfam" id="PF13961"/>
    </source>
</evidence>
<feature type="domain" description="DUF4219" evidence="3">
    <location>
        <begin position="26"/>
        <end position="52"/>
    </location>
</feature>
<organism evidence="4 5">
    <name type="scientific">Phytophthora sojae (strain P6497)</name>
    <name type="common">Soybean stem and root rot agent</name>
    <name type="synonym">Phytophthora megasperma f. sp. glycines</name>
    <dbReference type="NCBI Taxonomy" id="1094619"/>
    <lineage>
        <taxon>Eukaryota</taxon>
        <taxon>Sar</taxon>
        <taxon>Stramenopiles</taxon>
        <taxon>Oomycota</taxon>
        <taxon>Peronosporomycetes</taxon>
        <taxon>Peronosporales</taxon>
        <taxon>Peronosporaceae</taxon>
        <taxon>Phytophthora</taxon>
    </lineage>
</organism>
<dbReference type="InterPro" id="IPR025314">
    <property type="entry name" value="DUF4219"/>
</dbReference>
<evidence type="ECO:0000256" key="2">
    <source>
        <dbReference type="SAM" id="Phobius"/>
    </source>
</evidence>
<dbReference type="KEGG" id="psoj:PHYSODRAFT_247224"/>
<protein>
    <recommendedName>
        <fullName evidence="3">DUF4219 domain-containing protein</fullName>
    </recommendedName>
</protein>
<accession>G5AGV7</accession>